<proteinExistence type="predicted"/>
<keyword evidence="3" id="KW-1185">Reference proteome</keyword>
<evidence type="ECO:0000313" key="3">
    <source>
        <dbReference type="Proteomes" id="UP000308652"/>
    </source>
</evidence>
<evidence type="ECO:0000256" key="1">
    <source>
        <dbReference type="SAM" id="SignalP"/>
    </source>
</evidence>
<feature type="signal peptide" evidence="1">
    <location>
        <begin position="1"/>
        <end position="20"/>
    </location>
</feature>
<sequence>MSIPFILMGWILGHTFIWNAVSPSMQGREDTIATDKINRFYVPHCYIVTYFFNG</sequence>
<dbReference type="Proteomes" id="UP000308652">
    <property type="component" value="Unassembled WGS sequence"/>
</dbReference>
<reference evidence="2 3" key="1">
    <citation type="journal article" date="2019" name="Nat. Ecol. Evol.">
        <title>Megaphylogeny resolves global patterns of mushroom evolution.</title>
        <authorList>
            <person name="Varga T."/>
            <person name="Krizsan K."/>
            <person name="Foldi C."/>
            <person name="Dima B."/>
            <person name="Sanchez-Garcia M."/>
            <person name="Sanchez-Ramirez S."/>
            <person name="Szollosi G.J."/>
            <person name="Szarkandi J.G."/>
            <person name="Papp V."/>
            <person name="Albert L."/>
            <person name="Andreopoulos W."/>
            <person name="Angelini C."/>
            <person name="Antonin V."/>
            <person name="Barry K.W."/>
            <person name="Bougher N.L."/>
            <person name="Buchanan P."/>
            <person name="Buyck B."/>
            <person name="Bense V."/>
            <person name="Catcheside P."/>
            <person name="Chovatia M."/>
            <person name="Cooper J."/>
            <person name="Damon W."/>
            <person name="Desjardin D."/>
            <person name="Finy P."/>
            <person name="Geml J."/>
            <person name="Haridas S."/>
            <person name="Hughes K."/>
            <person name="Justo A."/>
            <person name="Karasinski D."/>
            <person name="Kautmanova I."/>
            <person name="Kiss B."/>
            <person name="Kocsube S."/>
            <person name="Kotiranta H."/>
            <person name="LaButti K.M."/>
            <person name="Lechner B.E."/>
            <person name="Liimatainen K."/>
            <person name="Lipzen A."/>
            <person name="Lukacs Z."/>
            <person name="Mihaltcheva S."/>
            <person name="Morgado L.N."/>
            <person name="Niskanen T."/>
            <person name="Noordeloos M.E."/>
            <person name="Ohm R.A."/>
            <person name="Ortiz-Santana B."/>
            <person name="Ovrebo C."/>
            <person name="Racz N."/>
            <person name="Riley R."/>
            <person name="Savchenko A."/>
            <person name="Shiryaev A."/>
            <person name="Soop K."/>
            <person name="Spirin V."/>
            <person name="Szebenyi C."/>
            <person name="Tomsovsky M."/>
            <person name="Tulloss R.E."/>
            <person name="Uehling J."/>
            <person name="Grigoriev I.V."/>
            <person name="Vagvolgyi C."/>
            <person name="Papp T."/>
            <person name="Martin F.M."/>
            <person name="Miettinen O."/>
            <person name="Hibbett D.S."/>
            <person name="Nagy L.G."/>
        </authorList>
    </citation>
    <scope>NUCLEOTIDE SEQUENCE [LARGE SCALE GENOMIC DNA]</scope>
    <source>
        <strain evidence="2 3">CBS 166.37</strain>
    </source>
</reference>
<feature type="chain" id="PRO_5022846560" evidence="1">
    <location>
        <begin position="21"/>
        <end position="54"/>
    </location>
</feature>
<keyword evidence="1" id="KW-0732">Signal</keyword>
<protein>
    <submittedName>
        <fullName evidence="2">Uncharacterized protein</fullName>
    </submittedName>
</protein>
<organism evidence="2 3">
    <name type="scientific">Crucibulum laeve</name>
    <dbReference type="NCBI Taxonomy" id="68775"/>
    <lineage>
        <taxon>Eukaryota</taxon>
        <taxon>Fungi</taxon>
        <taxon>Dikarya</taxon>
        <taxon>Basidiomycota</taxon>
        <taxon>Agaricomycotina</taxon>
        <taxon>Agaricomycetes</taxon>
        <taxon>Agaricomycetidae</taxon>
        <taxon>Agaricales</taxon>
        <taxon>Agaricineae</taxon>
        <taxon>Nidulariaceae</taxon>
        <taxon>Crucibulum</taxon>
    </lineage>
</organism>
<accession>A0A5C3LF39</accession>
<evidence type="ECO:0000313" key="2">
    <source>
        <dbReference type="EMBL" id="TFK31418.1"/>
    </source>
</evidence>
<dbReference type="AlphaFoldDB" id="A0A5C3LF39"/>
<name>A0A5C3LF39_9AGAR</name>
<gene>
    <name evidence="2" type="ORF">BDQ12DRAFT_694182</name>
</gene>
<dbReference type="EMBL" id="ML213756">
    <property type="protein sequence ID" value="TFK31418.1"/>
    <property type="molecule type" value="Genomic_DNA"/>
</dbReference>